<name>A0A553H1B5_9PSED</name>
<dbReference type="EMBL" id="VJOY01000004">
    <property type="protein sequence ID" value="TRX75550.1"/>
    <property type="molecule type" value="Genomic_DNA"/>
</dbReference>
<accession>A0A553H1B5</accession>
<dbReference type="InterPro" id="IPR021898">
    <property type="entry name" value="DUF3509"/>
</dbReference>
<comment type="caution">
    <text evidence="1">The sequence shown here is derived from an EMBL/GenBank/DDBJ whole genome shotgun (WGS) entry which is preliminary data.</text>
</comment>
<evidence type="ECO:0000313" key="2">
    <source>
        <dbReference type="Proteomes" id="UP000315235"/>
    </source>
</evidence>
<protein>
    <submittedName>
        <fullName evidence="1">DUF3509 domain-containing protein</fullName>
    </submittedName>
</protein>
<dbReference type="RefSeq" id="WP_143487642.1">
    <property type="nucleotide sequence ID" value="NZ_VJOY01000004.1"/>
</dbReference>
<gene>
    <name evidence="1" type="ORF">FM069_07345</name>
</gene>
<evidence type="ECO:0000313" key="1">
    <source>
        <dbReference type="EMBL" id="TRX75550.1"/>
    </source>
</evidence>
<dbReference type="AlphaFoldDB" id="A0A553H1B5"/>
<proteinExistence type="predicted"/>
<sequence>MDNPFKYVSDSFKDELRVHFSVERLDGSITLTLYDDSGAVARRALSGEQMGDEHQLQRVVQSIRFGLAIDRGDGLSCLDELSRPAANESPAAPRRA</sequence>
<dbReference type="Pfam" id="PF12021">
    <property type="entry name" value="DUF3509"/>
    <property type="match status" value="1"/>
</dbReference>
<dbReference type="OrthoDB" id="6982745at2"/>
<reference evidence="1 2" key="1">
    <citation type="submission" date="2019-07" db="EMBL/GenBank/DDBJ databases">
        <title>Pseudomonas mangiferae sp. nov., isolated from bark of mango tree in Thailand.</title>
        <authorList>
            <person name="Srisuk N."/>
            <person name="Anurat P."/>
        </authorList>
    </citation>
    <scope>NUCLEOTIDE SEQUENCE [LARGE SCALE GENOMIC DNA]</scope>
    <source>
        <strain evidence="1 2">DMKU_BBB3-04</strain>
    </source>
</reference>
<dbReference type="Proteomes" id="UP000315235">
    <property type="component" value="Unassembled WGS sequence"/>
</dbReference>
<keyword evidence="2" id="KW-1185">Reference proteome</keyword>
<organism evidence="1 2">
    <name type="scientific">Pseudomonas mangiferae</name>
    <dbReference type="NCBI Taxonomy" id="2593654"/>
    <lineage>
        <taxon>Bacteria</taxon>
        <taxon>Pseudomonadati</taxon>
        <taxon>Pseudomonadota</taxon>
        <taxon>Gammaproteobacteria</taxon>
        <taxon>Pseudomonadales</taxon>
        <taxon>Pseudomonadaceae</taxon>
        <taxon>Pseudomonas</taxon>
    </lineage>
</organism>